<dbReference type="InterPro" id="IPR029787">
    <property type="entry name" value="Nucleotide_cyclase"/>
</dbReference>
<name>A0A9X2S3L9_9FIRM</name>
<dbReference type="Gene3D" id="3.30.70.1230">
    <property type="entry name" value="Nucleotide cyclase"/>
    <property type="match status" value="2"/>
</dbReference>
<dbReference type="Proteomes" id="UP001140817">
    <property type="component" value="Unassembled WGS sequence"/>
</dbReference>
<comment type="caution">
    <text evidence="2">The sequence shown here is derived from an EMBL/GenBank/DDBJ whole genome shotgun (WGS) entry which is preliminary data.</text>
</comment>
<keyword evidence="3" id="KW-1185">Reference proteome</keyword>
<dbReference type="EMBL" id="JANKBY010000063">
    <property type="protein sequence ID" value="MCR1822556.1"/>
    <property type="molecule type" value="Genomic_DNA"/>
</dbReference>
<dbReference type="Pfam" id="PF00211">
    <property type="entry name" value="Guanylate_cyc"/>
    <property type="match status" value="1"/>
</dbReference>
<dbReference type="GO" id="GO:0009190">
    <property type="term" value="P:cyclic nucleotide biosynthetic process"/>
    <property type="evidence" value="ECO:0007669"/>
    <property type="project" value="InterPro"/>
</dbReference>
<feature type="non-terminal residue" evidence="2">
    <location>
        <position position="1"/>
    </location>
</feature>
<proteinExistence type="predicted"/>
<evidence type="ECO:0000259" key="1">
    <source>
        <dbReference type="PROSITE" id="PS50125"/>
    </source>
</evidence>
<dbReference type="InterPro" id="IPR001054">
    <property type="entry name" value="A/G_cyclase"/>
</dbReference>
<dbReference type="GO" id="GO:0004016">
    <property type="term" value="F:adenylate cyclase activity"/>
    <property type="evidence" value="ECO:0007669"/>
    <property type="project" value="UniProtKB-ARBA"/>
</dbReference>
<sequence>KEEEEKDDDLKRTLHRLQTFFVGFSKLIKQYGGIVEKYTFGRAHVIFEQENEDDDIDEKVTEALVACFIYTNNIFNNLSKYSQYENFKVHGGIDFGNYYGHDIDDGVNELEYTSIGAVANNSAKIQSAAPINYIYAMEKFIKKLPSELSNKFIELTDDEKDKLSGKLKSSKIYKVKYSDLFDSKKMSEIKDELNEVKDRVTEEANGLNLGDISFEGVYKRLSFDKLSLKGMNKRIDEAYVLCADIRGFTKLFNNSDSNLDNLKDVMESIYEIMGSVTNDTNATKVQYQGDRIIAVYNDFSGEEDALLRLIKGAFTLNSKIQYLNEDKEVKEKLNSRKIHIGIGCGMGKLIATRLGLNKSKHNMVLSEAYKDADKAEDKYAEKGEITIYKNIKEAIEKKDEDSEQLDYEVLLDLFTAISTTGFYKSDATIEEFNDKLSEKEQAQDKEIMNYAYNKKSIKSLSGALANTGLRSWGEE</sequence>
<evidence type="ECO:0000313" key="2">
    <source>
        <dbReference type="EMBL" id="MCR1822556.1"/>
    </source>
</evidence>
<dbReference type="RefSeq" id="WP_257560326.1">
    <property type="nucleotide sequence ID" value="NZ_JANKBY010000063.1"/>
</dbReference>
<reference evidence="2" key="1">
    <citation type="submission" date="2022-07" db="EMBL/GenBank/DDBJ databases">
        <title>Enhanced cultured diversity of the mouse gut microbiota enables custom-made synthetic communities.</title>
        <authorList>
            <person name="Afrizal A."/>
        </authorList>
    </citation>
    <scope>NUCLEOTIDE SEQUENCE</scope>
    <source>
        <strain evidence="2">DSM 29186</strain>
    </source>
</reference>
<accession>A0A9X2S3L9</accession>
<organism evidence="2 3">
    <name type="scientific">Terrisporobacter muris</name>
    <dbReference type="NCBI Taxonomy" id="2963284"/>
    <lineage>
        <taxon>Bacteria</taxon>
        <taxon>Bacillati</taxon>
        <taxon>Bacillota</taxon>
        <taxon>Clostridia</taxon>
        <taxon>Peptostreptococcales</taxon>
        <taxon>Peptostreptococcaceae</taxon>
        <taxon>Terrisporobacter</taxon>
    </lineage>
</organism>
<dbReference type="PROSITE" id="PS50125">
    <property type="entry name" value="GUANYLATE_CYCLASE_2"/>
    <property type="match status" value="1"/>
</dbReference>
<gene>
    <name evidence="2" type="ORF">NSA58_07135</name>
</gene>
<dbReference type="SUPFAM" id="SSF55073">
    <property type="entry name" value="Nucleotide cyclase"/>
    <property type="match status" value="2"/>
</dbReference>
<feature type="domain" description="Guanylate cyclase" evidence="1">
    <location>
        <begin position="239"/>
        <end position="363"/>
    </location>
</feature>
<dbReference type="AlphaFoldDB" id="A0A9X2S3L9"/>
<protein>
    <recommendedName>
        <fullName evidence="1">Guanylate cyclase domain-containing protein</fullName>
    </recommendedName>
</protein>
<evidence type="ECO:0000313" key="3">
    <source>
        <dbReference type="Proteomes" id="UP001140817"/>
    </source>
</evidence>
<dbReference type="GO" id="GO:0035556">
    <property type="term" value="P:intracellular signal transduction"/>
    <property type="evidence" value="ECO:0007669"/>
    <property type="project" value="InterPro"/>
</dbReference>